<dbReference type="AlphaFoldDB" id="A0A6S6QQP0"/>
<evidence type="ECO:0000313" key="2">
    <source>
        <dbReference type="Proteomes" id="UP000515561"/>
    </source>
</evidence>
<sequence>MSEKCNLSTGSSVNVDVTKIVKYVCIAGVLIVTIVFVTNCIGKLFANNK</sequence>
<proteinExistence type="predicted"/>
<protein>
    <submittedName>
        <fullName evidence="1">Uncharacterized protein</fullName>
    </submittedName>
</protein>
<dbReference type="Proteomes" id="UP000515561">
    <property type="component" value="Chromosome"/>
</dbReference>
<evidence type="ECO:0000313" key="1">
    <source>
        <dbReference type="EMBL" id="BCJ93643.1"/>
    </source>
</evidence>
<accession>A0A6S6QQP0</accession>
<dbReference type="EMBL" id="AP023367">
    <property type="protein sequence ID" value="BCJ93643.1"/>
    <property type="molecule type" value="Genomic_DNA"/>
</dbReference>
<dbReference type="RefSeq" id="WP_184092955.1">
    <property type="nucleotide sequence ID" value="NZ_AP023367.1"/>
</dbReference>
<name>A0A6S6QQP0_9FIRM</name>
<organism evidence="1 2">
    <name type="scientific">Anaerocolumna cellulosilytica</name>
    <dbReference type="NCBI Taxonomy" id="433286"/>
    <lineage>
        <taxon>Bacteria</taxon>
        <taxon>Bacillati</taxon>
        <taxon>Bacillota</taxon>
        <taxon>Clostridia</taxon>
        <taxon>Lachnospirales</taxon>
        <taxon>Lachnospiraceae</taxon>
        <taxon>Anaerocolumna</taxon>
    </lineage>
</organism>
<reference evidence="1 2" key="1">
    <citation type="journal article" date="2016" name="Int. J. Syst. Evol. Microbiol.">
        <title>Descriptions of Anaerotaenia torta gen. nov., sp. nov. and Anaerocolumna cellulosilytica gen. nov., sp. nov. isolated from a methanogenic reactor of cattle waste.</title>
        <authorList>
            <person name="Uek A."/>
            <person name="Ohtaki Y."/>
            <person name="Kaku N."/>
            <person name="Ueki K."/>
        </authorList>
    </citation>
    <scope>NUCLEOTIDE SEQUENCE [LARGE SCALE GENOMIC DNA]</scope>
    <source>
        <strain evidence="1 2">SN021</strain>
    </source>
</reference>
<dbReference type="KEGG" id="acel:acsn021_12120"/>
<keyword evidence="2" id="KW-1185">Reference proteome</keyword>
<gene>
    <name evidence="1" type="ORF">acsn021_12120</name>
</gene>